<dbReference type="AlphaFoldDB" id="X1BVW4"/>
<gene>
    <name evidence="1" type="ORF">S01H4_34147</name>
</gene>
<evidence type="ECO:0000313" key="1">
    <source>
        <dbReference type="EMBL" id="GAG85282.1"/>
    </source>
</evidence>
<reference evidence="1" key="1">
    <citation type="journal article" date="2014" name="Front. Microbiol.">
        <title>High frequency of phylogenetically diverse reductive dehalogenase-homologous genes in deep subseafloor sedimentary metagenomes.</title>
        <authorList>
            <person name="Kawai M."/>
            <person name="Futagami T."/>
            <person name="Toyoda A."/>
            <person name="Takaki Y."/>
            <person name="Nishi S."/>
            <person name="Hori S."/>
            <person name="Arai W."/>
            <person name="Tsubouchi T."/>
            <person name="Morono Y."/>
            <person name="Uchiyama I."/>
            <person name="Ito T."/>
            <person name="Fujiyama A."/>
            <person name="Inagaki F."/>
            <person name="Takami H."/>
        </authorList>
    </citation>
    <scope>NUCLEOTIDE SEQUENCE</scope>
    <source>
        <strain evidence="1">Expedition CK06-06</strain>
    </source>
</reference>
<proteinExistence type="predicted"/>
<name>X1BVW4_9ZZZZ</name>
<sequence length="133" mass="15430">MSVFSTIKIDRSISKSNRQEIKKAKAIFDKLKLPHIVDDISFHNTSIDLHRMKALHNTDSWKVERDGSLSLSNRFGHSRHLTYREMSISSIEEFNFVDLYSLSSDESEFLADLLYKFEGSYNEPTPTEKQKAI</sequence>
<accession>X1BVW4</accession>
<protein>
    <submittedName>
        <fullName evidence="1">Uncharacterized protein</fullName>
    </submittedName>
</protein>
<dbReference type="EMBL" id="BART01018050">
    <property type="protein sequence ID" value="GAG85282.1"/>
    <property type="molecule type" value="Genomic_DNA"/>
</dbReference>
<comment type="caution">
    <text evidence="1">The sequence shown here is derived from an EMBL/GenBank/DDBJ whole genome shotgun (WGS) entry which is preliminary data.</text>
</comment>
<organism evidence="1">
    <name type="scientific">marine sediment metagenome</name>
    <dbReference type="NCBI Taxonomy" id="412755"/>
    <lineage>
        <taxon>unclassified sequences</taxon>
        <taxon>metagenomes</taxon>
        <taxon>ecological metagenomes</taxon>
    </lineage>
</organism>